<dbReference type="InterPro" id="IPR007627">
    <property type="entry name" value="RNA_pol_sigma70_r2"/>
</dbReference>
<dbReference type="SUPFAM" id="SSF88659">
    <property type="entry name" value="Sigma3 and sigma4 domains of RNA polymerase sigma factors"/>
    <property type="match status" value="1"/>
</dbReference>
<keyword evidence="4" id="KW-0804">Transcription</keyword>
<keyword evidence="2" id="KW-0805">Transcription regulation</keyword>
<evidence type="ECO:0000256" key="2">
    <source>
        <dbReference type="ARBA" id="ARBA00023015"/>
    </source>
</evidence>
<dbReference type="CDD" id="cd06171">
    <property type="entry name" value="Sigma70_r4"/>
    <property type="match status" value="1"/>
</dbReference>
<dbReference type="InterPro" id="IPR013325">
    <property type="entry name" value="RNA_pol_sigma_r2"/>
</dbReference>
<gene>
    <name evidence="7" type="ORF">P9847_10625</name>
</gene>
<keyword evidence="8" id="KW-1185">Reference proteome</keyword>
<dbReference type="Proteomes" id="UP001343257">
    <property type="component" value="Unassembled WGS sequence"/>
</dbReference>
<dbReference type="NCBIfam" id="TIGR02937">
    <property type="entry name" value="sigma70-ECF"/>
    <property type="match status" value="1"/>
</dbReference>
<dbReference type="SUPFAM" id="SSF88946">
    <property type="entry name" value="Sigma2 domain of RNA polymerase sigma factors"/>
    <property type="match status" value="1"/>
</dbReference>
<dbReference type="PANTHER" id="PTHR43133">
    <property type="entry name" value="RNA POLYMERASE ECF-TYPE SIGMA FACTO"/>
    <property type="match status" value="1"/>
</dbReference>
<keyword evidence="3" id="KW-0731">Sigma factor</keyword>
<feature type="domain" description="RNA polymerase sigma-70 region 2" evidence="5">
    <location>
        <begin position="30"/>
        <end position="96"/>
    </location>
</feature>
<dbReference type="Gene3D" id="1.10.1740.10">
    <property type="match status" value="1"/>
</dbReference>
<evidence type="ECO:0000313" key="7">
    <source>
        <dbReference type="EMBL" id="MED5017759.1"/>
    </source>
</evidence>
<dbReference type="InterPro" id="IPR013324">
    <property type="entry name" value="RNA_pol_sigma_r3/r4-like"/>
</dbReference>
<dbReference type="InterPro" id="IPR039425">
    <property type="entry name" value="RNA_pol_sigma-70-like"/>
</dbReference>
<evidence type="ECO:0000256" key="4">
    <source>
        <dbReference type="ARBA" id="ARBA00023163"/>
    </source>
</evidence>
<comment type="caution">
    <text evidence="7">The sequence shown here is derived from an EMBL/GenBank/DDBJ whole genome shotgun (WGS) entry which is preliminary data.</text>
</comment>
<proteinExistence type="inferred from homology"/>
<dbReference type="InterPro" id="IPR014284">
    <property type="entry name" value="RNA_pol_sigma-70_dom"/>
</dbReference>
<evidence type="ECO:0000259" key="6">
    <source>
        <dbReference type="Pfam" id="PF08281"/>
    </source>
</evidence>
<dbReference type="Gene3D" id="1.10.10.10">
    <property type="entry name" value="Winged helix-like DNA-binding domain superfamily/Winged helix DNA-binding domain"/>
    <property type="match status" value="1"/>
</dbReference>
<dbReference type="EMBL" id="JARTLD010000025">
    <property type="protein sequence ID" value="MED5017759.1"/>
    <property type="molecule type" value="Genomic_DNA"/>
</dbReference>
<evidence type="ECO:0000313" key="8">
    <source>
        <dbReference type="Proteomes" id="UP001343257"/>
    </source>
</evidence>
<organism evidence="7 8">
    <name type="scientific">Paenibacillus chibensis</name>
    <dbReference type="NCBI Taxonomy" id="59846"/>
    <lineage>
        <taxon>Bacteria</taxon>
        <taxon>Bacillati</taxon>
        <taxon>Bacillota</taxon>
        <taxon>Bacilli</taxon>
        <taxon>Bacillales</taxon>
        <taxon>Paenibacillaceae</taxon>
        <taxon>Paenibacillus</taxon>
    </lineage>
</organism>
<dbReference type="RefSeq" id="WP_328277609.1">
    <property type="nucleotide sequence ID" value="NZ_JARTLD010000025.1"/>
</dbReference>
<accession>A0ABU6PSA6</accession>
<name>A0ABU6PSA6_9BACL</name>
<dbReference type="InterPro" id="IPR013249">
    <property type="entry name" value="RNA_pol_sigma70_r4_t2"/>
</dbReference>
<evidence type="ECO:0000256" key="1">
    <source>
        <dbReference type="ARBA" id="ARBA00010641"/>
    </source>
</evidence>
<dbReference type="PANTHER" id="PTHR43133:SF51">
    <property type="entry name" value="RNA POLYMERASE SIGMA FACTOR"/>
    <property type="match status" value="1"/>
</dbReference>
<comment type="similarity">
    <text evidence="1">Belongs to the sigma-70 factor family. ECF subfamily.</text>
</comment>
<feature type="domain" description="RNA polymerase sigma factor 70 region 4 type 2" evidence="6">
    <location>
        <begin position="130"/>
        <end position="179"/>
    </location>
</feature>
<evidence type="ECO:0000256" key="3">
    <source>
        <dbReference type="ARBA" id="ARBA00023082"/>
    </source>
</evidence>
<evidence type="ECO:0000259" key="5">
    <source>
        <dbReference type="Pfam" id="PF04542"/>
    </source>
</evidence>
<protein>
    <submittedName>
        <fullName evidence="7">Sigma-70 family RNA polymerase sigma factor</fullName>
    </submittedName>
</protein>
<dbReference type="InterPro" id="IPR036388">
    <property type="entry name" value="WH-like_DNA-bd_sf"/>
</dbReference>
<dbReference type="Pfam" id="PF04542">
    <property type="entry name" value="Sigma70_r2"/>
    <property type="match status" value="1"/>
</dbReference>
<reference evidence="7 8" key="1">
    <citation type="submission" date="2023-03" db="EMBL/GenBank/DDBJ databases">
        <title>Bacillus Genome Sequencing.</title>
        <authorList>
            <person name="Dunlap C."/>
        </authorList>
    </citation>
    <scope>NUCLEOTIDE SEQUENCE [LARGE SCALE GENOMIC DNA]</scope>
    <source>
        <strain evidence="7 8">NRS-52</strain>
    </source>
</reference>
<sequence length="192" mass="22725">MNMGKGERKIDEERLIDQIRRGDQAAFRMLVQQYGQHVFQTAYSVLKNAKDAEDAAQEVFLQVYKSLPEYRSQGFKTWITRIAVHKAIDAKRRLNRRLEDPMAEGELIEHLPSAEEDVLGQLVRQEKKKLLETKLGLLPAQHKEILIQFYIQEKSYDQIAKEQDIAVKTVESRLYRARSWIRTHWKEEEWNE</sequence>
<dbReference type="Pfam" id="PF08281">
    <property type="entry name" value="Sigma70_r4_2"/>
    <property type="match status" value="1"/>
</dbReference>